<dbReference type="GO" id="GO:0016787">
    <property type="term" value="F:hydrolase activity"/>
    <property type="evidence" value="ECO:0007669"/>
    <property type="project" value="UniProtKB-KW"/>
</dbReference>
<dbReference type="Pfam" id="PF00176">
    <property type="entry name" value="SNF2-rel_dom"/>
    <property type="match status" value="1"/>
</dbReference>
<evidence type="ECO:0000313" key="8">
    <source>
        <dbReference type="EMBL" id="CAJ1954573.1"/>
    </source>
</evidence>
<accession>A0AAD2FVV9</accession>
<dbReference type="SMART" id="SM00490">
    <property type="entry name" value="HELICc"/>
    <property type="match status" value="1"/>
</dbReference>
<dbReference type="InterPro" id="IPR014001">
    <property type="entry name" value="Helicase_ATP-bd"/>
</dbReference>
<keyword evidence="2" id="KW-0378">Hydrolase</keyword>
<gene>
    <name evidence="8" type="ORF">CYCCA115_LOCUS15166</name>
</gene>
<evidence type="ECO:0000256" key="5">
    <source>
        <dbReference type="SAM" id="MobiDB-lite"/>
    </source>
</evidence>
<keyword evidence="9" id="KW-1185">Reference proteome</keyword>
<evidence type="ECO:0000256" key="3">
    <source>
        <dbReference type="ARBA" id="ARBA00022806"/>
    </source>
</evidence>
<dbReference type="PANTHER" id="PTHR45766">
    <property type="entry name" value="DNA ANNEALING HELICASE AND ENDONUCLEASE ZRANB3 FAMILY MEMBER"/>
    <property type="match status" value="1"/>
</dbReference>
<dbReference type="GO" id="GO:0043596">
    <property type="term" value="C:nuclear replication fork"/>
    <property type="evidence" value="ECO:0007669"/>
    <property type="project" value="TreeGrafter"/>
</dbReference>
<dbReference type="PROSITE" id="PS51194">
    <property type="entry name" value="HELICASE_CTER"/>
    <property type="match status" value="1"/>
</dbReference>
<feature type="compositionally biased region" description="Polar residues" evidence="5">
    <location>
        <begin position="22"/>
        <end position="37"/>
    </location>
</feature>
<dbReference type="Gene3D" id="3.40.50.10810">
    <property type="entry name" value="Tandem AAA-ATPase domain"/>
    <property type="match status" value="1"/>
</dbReference>
<keyword evidence="3" id="KW-0347">Helicase</keyword>
<dbReference type="SMART" id="SM00487">
    <property type="entry name" value="DEXDc"/>
    <property type="match status" value="1"/>
</dbReference>
<proteinExistence type="predicted"/>
<dbReference type="InterPro" id="IPR038718">
    <property type="entry name" value="SNF2-like_sf"/>
</dbReference>
<dbReference type="Gene3D" id="3.40.50.300">
    <property type="entry name" value="P-loop containing nucleotide triphosphate hydrolases"/>
    <property type="match status" value="1"/>
</dbReference>
<dbReference type="AlphaFoldDB" id="A0AAD2FVV9"/>
<dbReference type="GO" id="GO:0008270">
    <property type="term" value="F:zinc ion binding"/>
    <property type="evidence" value="ECO:0007669"/>
    <property type="project" value="InterPro"/>
</dbReference>
<dbReference type="GO" id="GO:0031297">
    <property type="term" value="P:replication fork processing"/>
    <property type="evidence" value="ECO:0007669"/>
    <property type="project" value="TreeGrafter"/>
</dbReference>
<dbReference type="InterPro" id="IPR000330">
    <property type="entry name" value="SNF2_N"/>
</dbReference>
<evidence type="ECO:0000256" key="2">
    <source>
        <dbReference type="ARBA" id="ARBA00022801"/>
    </source>
</evidence>
<dbReference type="Proteomes" id="UP001295423">
    <property type="component" value="Unassembled WGS sequence"/>
</dbReference>
<evidence type="ECO:0000313" key="9">
    <source>
        <dbReference type="Proteomes" id="UP001295423"/>
    </source>
</evidence>
<comment type="caution">
    <text evidence="8">The sequence shown here is derived from an EMBL/GenBank/DDBJ whole genome shotgun (WGS) entry which is preliminary data.</text>
</comment>
<dbReference type="GO" id="GO:0006281">
    <property type="term" value="P:DNA repair"/>
    <property type="evidence" value="ECO:0007669"/>
    <property type="project" value="TreeGrafter"/>
</dbReference>
<dbReference type="PANTHER" id="PTHR45766:SF3">
    <property type="entry name" value="DNA ANNEALING HELICASE AND ENDONUCLEASE ZRANB3"/>
    <property type="match status" value="1"/>
</dbReference>
<dbReference type="GO" id="GO:0005524">
    <property type="term" value="F:ATP binding"/>
    <property type="evidence" value="ECO:0007669"/>
    <property type="project" value="UniProtKB-KW"/>
</dbReference>
<dbReference type="SUPFAM" id="SSF52540">
    <property type="entry name" value="P-loop containing nucleoside triphosphate hydrolases"/>
    <property type="match status" value="2"/>
</dbReference>
<organism evidence="8 9">
    <name type="scientific">Cylindrotheca closterium</name>
    <dbReference type="NCBI Taxonomy" id="2856"/>
    <lineage>
        <taxon>Eukaryota</taxon>
        <taxon>Sar</taxon>
        <taxon>Stramenopiles</taxon>
        <taxon>Ochrophyta</taxon>
        <taxon>Bacillariophyta</taxon>
        <taxon>Bacillariophyceae</taxon>
        <taxon>Bacillariophycidae</taxon>
        <taxon>Bacillariales</taxon>
        <taxon>Bacillariaceae</taxon>
        <taxon>Cylindrotheca</taxon>
    </lineage>
</organism>
<dbReference type="EMBL" id="CAKOGP040001869">
    <property type="protein sequence ID" value="CAJ1954573.1"/>
    <property type="molecule type" value="Genomic_DNA"/>
</dbReference>
<feature type="compositionally biased region" description="Acidic residues" evidence="5">
    <location>
        <begin position="714"/>
        <end position="725"/>
    </location>
</feature>
<feature type="region of interest" description="Disordered" evidence="5">
    <location>
        <begin position="1"/>
        <end position="38"/>
    </location>
</feature>
<dbReference type="PROSITE" id="PS51192">
    <property type="entry name" value="HELICASE_ATP_BIND_1"/>
    <property type="match status" value="1"/>
</dbReference>
<sequence>MKEHEGRRLTHHNPYRKKNKTAFHTSSNNKHNDTNGNDPVLEHILKQLRPFQREAYDFCTQGILPKRNCSNFDDAKESSGDYTRDKNTVKVEAKPAEPTTTTIVHNPDLIGKGRILLADEMGLGKTVTSLAIMAHYRATDWPLLILCPASLRYTWPGEIEKFMPSLPASSIYVVQGFDDADFYENEAKRKKIQIVVATYSLLQTRSAAAKTLDQFQFQSIIVDESHNLKQKNTQRSKLALPILEQAKRLLLLSGTPALARPVELWTQISTLAPGLFGDNYTQFTKHYCNARRGRFGWDVNGLSNADELHAKLQQIMVRRLKADVLDELPPKQRTIVKINVPKGERRKECESILKDLANTRQSLADLVGDDANGANFEARTLLMQAYQASGISKSSGVVEYLMEWLKGSGTQKVLIFAHHKGVLDALEVAVSKEYKATAHIRIDGSVSSLERAARVRKFQTSSKIRVAILSMTAAGVGLTLTAATTVMFAELHWTPGVLAQAEDRCHRIGQRNAVHILYLICQDGDMSVDPQLWKMLARKIGTLGKVIDGEKNASMNAKEAPANGMPSNRKRQSVQDELQSFFAETSPNDTSAANPKVPIKGTIMSFFKKQNESAKKEPAVKTSPITPKETVLSPFVQSVKKYIKVASPQNLTMTSPQQSTVEWACEKCTFMNSQLRAKSGWLKCSMCLKVHFENKKTSPTVTPNNTQSSQEEPIVLDDSDDSETEPELKQGTLKSLGNPKKRMQIKLSNSEVNVRVLDADQCHQDQKKEKVFCNVVNLTGDENIPESLPLQKKRKVGVRDVICLDETDNAAKCRVQVKSIKPAPSRSFLCFSVSKNSGRITVHFASTNESSLINFSLEEVLTEETSSRLLDTTIHRRSSSTLGIPLEFDVSAVNQIISKLNCMYHIVISKLESSKMNGLVQRESMRSEIEKFVSSFQTLREVEKQAIKESGEAFSPHALKQAASKLIVSSGESSIERYAGGAKERARERMESGIADERDKATLEGRLCAWCGGQLPRVSRLEGVESTYCSRECAEQGRLKRGGMFASSRVREQVFALEGGICRLCGINAHAVYTRVTALHPAERLNALINANWKLPKTAKALERLLQSPKEGDFWQADHIKAVAEGGGGCGLENLRTLCVPCHGEETEKLRGRLKLAGGANHASDIARGQRDIRSMFGVQK</sequence>
<dbReference type="InterPro" id="IPR003615">
    <property type="entry name" value="HNH_nuc"/>
</dbReference>
<dbReference type="InterPro" id="IPR049730">
    <property type="entry name" value="SNF2/RAD54-like_C"/>
</dbReference>
<feature type="domain" description="Helicase ATP-binding" evidence="6">
    <location>
        <begin position="106"/>
        <end position="274"/>
    </location>
</feature>
<dbReference type="GO" id="GO:0003676">
    <property type="term" value="F:nucleic acid binding"/>
    <property type="evidence" value="ECO:0007669"/>
    <property type="project" value="InterPro"/>
</dbReference>
<dbReference type="Pfam" id="PF00271">
    <property type="entry name" value="Helicase_C"/>
    <property type="match status" value="1"/>
</dbReference>
<dbReference type="GO" id="GO:0004520">
    <property type="term" value="F:DNA endonuclease activity"/>
    <property type="evidence" value="ECO:0007669"/>
    <property type="project" value="TreeGrafter"/>
</dbReference>
<dbReference type="Gene3D" id="1.10.30.50">
    <property type="match status" value="1"/>
</dbReference>
<dbReference type="InterPro" id="IPR001650">
    <property type="entry name" value="Helicase_C-like"/>
</dbReference>
<keyword evidence="1" id="KW-0547">Nucleotide-binding</keyword>
<protein>
    <recommendedName>
        <fullName evidence="10">DNA annealing helicase and endonuclease ZRANB3</fullName>
    </recommendedName>
</protein>
<feature type="compositionally biased region" description="Basic residues" evidence="5">
    <location>
        <begin position="9"/>
        <end position="21"/>
    </location>
</feature>
<name>A0AAD2FVV9_9STRA</name>
<dbReference type="GO" id="GO:0004386">
    <property type="term" value="F:helicase activity"/>
    <property type="evidence" value="ECO:0007669"/>
    <property type="project" value="UniProtKB-KW"/>
</dbReference>
<evidence type="ECO:0000256" key="4">
    <source>
        <dbReference type="ARBA" id="ARBA00022840"/>
    </source>
</evidence>
<evidence type="ECO:0000259" key="6">
    <source>
        <dbReference type="PROSITE" id="PS51192"/>
    </source>
</evidence>
<feature type="compositionally biased region" description="Polar residues" evidence="5">
    <location>
        <begin position="697"/>
        <end position="711"/>
    </location>
</feature>
<reference evidence="8" key="1">
    <citation type="submission" date="2023-08" db="EMBL/GenBank/DDBJ databases">
        <authorList>
            <person name="Audoor S."/>
            <person name="Bilcke G."/>
        </authorList>
    </citation>
    <scope>NUCLEOTIDE SEQUENCE</scope>
</reference>
<keyword evidence="4" id="KW-0067">ATP-binding</keyword>
<dbReference type="InterPro" id="IPR027417">
    <property type="entry name" value="P-loop_NTPase"/>
</dbReference>
<dbReference type="Pfam" id="PF01844">
    <property type="entry name" value="HNH"/>
    <property type="match status" value="1"/>
</dbReference>
<evidence type="ECO:0000256" key="1">
    <source>
        <dbReference type="ARBA" id="ARBA00022741"/>
    </source>
</evidence>
<evidence type="ECO:0008006" key="10">
    <source>
        <dbReference type="Google" id="ProtNLM"/>
    </source>
</evidence>
<dbReference type="CDD" id="cd18793">
    <property type="entry name" value="SF2_C_SNF"/>
    <property type="match status" value="1"/>
</dbReference>
<dbReference type="CDD" id="cd00085">
    <property type="entry name" value="HNHc"/>
    <property type="match status" value="1"/>
</dbReference>
<dbReference type="InterPro" id="IPR002711">
    <property type="entry name" value="HNH"/>
</dbReference>
<evidence type="ECO:0000259" key="7">
    <source>
        <dbReference type="PROSITE" id="PS51194"/>
    </source>
</evidence>
<feature type="region of interest" description="Disordered" evidence="5">
    <location>
        <begin position="696"/>
        <end position="741"/>
    </location>
</feature>
<feature type="domain" description="Helicase C-terminal" evidence="7">
    <location>
        <begin position="397"/>
        <end position="554"/>
    </location>
</feature>